<sequence length="53" mass="6273">MNLKKFFNTPTHEPFRDKKAERNLFARRTLVAFFGDSALNRRVIHQYLSATDC</sequence>
<organism evidence="1 2">
    <name type="scientific">Haemophilus influenzae</name>
    <dbReference type="NCBI Taxonomy" id="727"/>
    <lineage>
        <taxon>Bacteria</taxon>
        <taxon>Pseudomonadati</taxon>
        <taxon>Pseudomonadota</taxon>
        <taxon>Gammaproteobacteria</taxon>
        <taxon>Pasteurellales</taxon>
        <taxon>Pasteurellaceae</taxon>
        <taxon>Haemophilus</taxon>
    </lineage>
</organism>
<dbReference type="AlphaFoldDB" id="A0A2X1PQJ2"/>
<name>A0A2X1PQJ2_HAEIF</name>
<evidence type="ECO:0000313" key="2">
    <source>
        <dbReference type="Proteomes" id="UP000249936"/>
    </source>
</evidence>
<gene>
    <name evidence="1" type="ORF">NCTC11872_02992</name>
</gene>
<evidence type="ECO:0000313" key="1">
    <source>
        <dbReference type="EMBL" id="SPX43328.1"/>
    </source>
</evidence>
<dbReference type="Proteomes" id="UP000249936">
    <property type="component" value="Unassembled WGS sequence"/>
</dbReference>
<proteinExistence type="predicted"/>
<protein>
    <submittedName>
        <fullName evidence="1">Transpeptidase involved in peptidoglycan synthesis (Penicillin-binding protein 2)</fullName>
    </submittedName>
</protein>
<dbReference type="EMBL" id="UASK01000015">
    <property type="protein sequence ID" value="SPX43328.1"/>
    <property type="molecule type" value="Genomic_DNA"/>
</dbReference>
<accession>A0A2X1PQJ2</accession>
<reference evidence="1 2" key="1">
    <citation type="submission" date="2018-06" db="EMBL/GenBank/DDBJ databases">
        <authorList>
            <consortium name="Pathogen Informatics"/>
            <person name="Doyle S."/>
        </authorList>
    </citation>
    <scope>NUCLEOTIDE SEQUENCE [LARGE SCALE GENOMIC DNA]</scope>
    <source>
        <strain evidence="1 2">NCTC11872</strain>
    </source>
</reference>